<keyword evidence="1" id="KW-0812">Transmembrane</keyword>
<dbReference type="InterPro" id="IPR019606">
    <property type="entry name" value="GerMN"/>
</dbReference>
<keyword evidence="4" id="KW-1185">Reference proteome</keyword>
<sequence length="275" mass="30939">MPQQSSSPDKLKSLTYIIGGLFFVLVLIEKSLGFSQTKIQQSFSADSFRNLGNGNSLFEKKAKSQRTSDPLTSNEWEDDLAWEEEALEDPILIGEEKKKIKNQDDGFSIPEISLPEDSFPGAGKKIQDRSGYLSVYFLKFYGQGKNSQSQLVKVSREFQGGDPIHFLVRKLLEGPSPEEKTKGVLNSLPKKLKFDPNYRLENGILHLSFSKDLEWGGSPEILKDRIDQICYSLIGNYGIKGLNVYIERTRLRSLGGDGMALPEILVKSPRKIILF</sequence>
<dbReference type="Pfam" id="PF10646">
    <property type="entry name" value="Germane"/>
    <property type="match status" value="1"/>
</dbReference>
<keyword evidence="1" id="KW-0472">Membrane</keyword>
<proteinExistence type="predicted"/>
<dbReference type="OrthoDB" id="345085at2"/>
<evidence type="ECO:0000256" key="1">
    <source>
        <dbReference type="SAM" id="Phobius"/>
    </source>
</evidence>
<keyword evidence="1" id="KW-1133">Transmembrane helix</keyword>
<evidence type="ECO:0000313" key="3">
    <source>
        <dbReference type="EMBL" id="TGN08564.1"/>
    </source>
</evidence>
<dbReference type="SMART" id="SM00909">
    <property type="entry name" value="Germane"/>
    <property type="match status" value="1"/>
</dbReference>
<dbReference type="AlphaFoldDB" id="A0A4R9LNH9"/>
<evidence type="ECO:0000259" key="2">
    <source>
        <dbReference type="SMART" id="SM00909"/>
    </source>
</evidence>
<reference evidence="3" key="1">
    <citation type="journal article" date="2019" name="PLoS Negl. Trop. Dis.">
        <title>Revisiting the worldwide diversity of Leptospira species in the environment.</title>
        <authorList>
            <person name="Vincent A.T."/>
            <person name="Schiettekatte O."/>
            <person name="Bourhy P."/>
            <person name="Veyrier F.J."/>
            <person name="Picardeau M."/>
        </authorList>
    </citation>
    <scope>NUCLEOTIDE SEQUENCE [LARGE SCALE GENOMIC DNA]</scope>
    <source>
        <strain evidence="3">201400974</strain>
    </source>
</reference>
<name>A0A4R9LNH9_9LEPT</name>
<dbReference type="EMBL" id="RQHV01000061">
    <property type="protein sequence ID" value="TGN08564.1"/>
    <property type="molecule type" value="Genomic_DNA"/>
</dbReference>
<dbReference type="Proteomes" id="UP000298264">
    <property type="component" value="Unassembled WGS sequence"/>
</dbReference>
<evidence type="ECO:0000313" key="4">
    <source>
        <dbReference type="Proteomes" id="UP000298264"/>
    </source>
</evidence>
<comment type="caution">
    <text evidence="3">The sequence shown here is derived from an EMBL/GenBank/DDBJ whole genome shotgun (WGS) entry which is preliminary data.</text>
</comment>
<gene>
    <name evidence="3" type="ORF">EHS11_15910</name>
</gene>
<organism evidence="3 4">
    <name type="scientific">Leptospira ilyithenensis</name>
    <dbReference type="NCBI Taxonomy" id="2484901"/>
    <lineage>
        <taxon>Bacteria</taxon>
        <taxon>Pseudomonadati</taxon>
        <taxon>Spirochaetota</taxon>
        <taxon>Spirochaetia</taxon>
        <taxon>Leptospirales</taxon>
        <taxon>Leptospiraceae</taxon>
        <taxon>Leptospira</taxon>
    </lineage>
</organism>
<feature type="domain" description="GerMN" evidence="2">
    <location>
        <begin position="164"/>
        <end position="255"/>
    </location>
</feature>
<accession>A0A4R9LNH9</accession>
<protein>
    <submittedName>
        <fullName evidence="3">Spore gernimation protein</fullName>
    </submittedName>
</protein>
<feature type="transmembrane region" description="Helical" evidence="1">
    <location>
        <begin position="14"/>
        <end position="32"/>
    </location>
</feature>